<proteinExistence type="predicted"/>
<organism evidence="1 2">
    <name type="scientific">Tritrichomonas musculus</name>
    <dbReference type="NCBI Taxonomy" id="1915356"/>
    <lineage>
        <taxon>Eukaryota</taxon>
        <taxon>Metamonada</taxon>
        <taxon>Parabasalia</taxon>
        <taxon>Tritrichomonadida</taxon>
        <taxon>Tritrichomonadidae</taxon>
        <taxon>Tritrichomonas</taxon>
    </lineage>
</organism>
<dbReference type="Proteomes" id="UP001470230">
    <property type="component" value="Unassembled WGS sequence"/>
</dbReference>
<keyword evidence="2" id="KW-1185">Reference proteome</keyword>
<dbReference type="EMBL" id="JAPFFF010000009">
    <property type="protein sequence ID" value="KAK8882097.1"/>
    <property type="molecule type" value="Genomic_DNA"/>
</dbReference>
<evidence type="ECO:0000313" key="2">
    <source>
        <dbReference type="Proteomes" id="UP001470230"/>
    </source>
</evidence>
<accession>A0ABR2JT97</accession>
<sequence length="87" mass="10004">MTSNYSATIIKKNKEIDNLEYKIAKALELSDAVTNHQNELHNRILDINSTDDQNQINNTNLEERIMNSFCSIDAMLNECVKSNEDEQ</sequence>
<protein>
    <submittedName>
        <fullName evidence="1">Uncharacterized protein</fullName>
    </submittedName>
</protein>
<gene>
    <name evidence="1" type="ORF">M9Y10_044737</name>
</gene>
<evidence type="ECO:0000313" key="1">
    <source>
        <dbReference type="EMBL" id="KAK8882097.1"/>
    </source>
</evidence>
<name>A0ABR2JT97_9EUKA</name>
<reference evidence="1 2" key="1">
    <citation type="submission" date="2024-04" db="EMBL/GenBank/DDBJ databases">
        <title>Tritrichomonas musculus Genome.</title>
        <authorList>
            <person name="Alves-Ferreira E."/>
            <person name="Grigg M."/>
            <person name="Lorenzi H."/>
            <person name="Galac M."/>
        </authorList>
    </citation>
    <scope>NUCLEOTIDE SEQUENCE [LARGE SCALE GENOMIC DNA]</scope>
    <source>
        <strain evidence="1 2">EAF2021</strain>
    </source>
</reference>
<comment type="caution">
    <text evidence="1">The sequence shown here is derived from an EMBL/GenBank/DDBJ whole genome shotgun (WGS) entry which is preliminary data.</text>
</comment>